<keyword evidence="6" id="KW-1185">Reference proteome</keyword>
<feature type="domain" description="AMP-binding enzyme C-terminal" evidence="4">
    <location>
        <begin position="382"/>
        <end position="456"/>
    </location>
</feature>
<dbReference type="PROSITE" id="PS00455">
    <property type="entry name" value="AMP_BINDING"/>
    <property type="match status" value="1"/>
</dbReference>
<dbReference type="PANTHER" id="PTHR43201">
    <property type="entry name" value="ACYL-COA SYNTHETASE"/>
    <property type="match status" value="1"/>
</dbReference>
<sequence>MLSAQPCVPTSYLELNARSRPEAPALVDGDLVMSFGQLRERVHAAAAALVDRGVQAGDVVAVSLPNVWEYVALELAVPLLGAVLLPLPLTLGDAERRRSLALTGASQVIDEGEAERLCSAPFRGPLEPPPADPARVVEIALTSGTTGAPKLASLHAGLKQATFEAFTSRLDVAPVDRVLIMSPVTQGIGGMCLYCLRAGASLVMLRERRFTAEHALRTAASSHATLLVGVPTNVIRMLDSPALADADLSAARCTAVAGAPMPPEVSRAWESLTGSLVCVFYGSMDAGQLAVGSPGDPREKRWTTVGRPHECAEVMVTAGGEICMRGPMVQERYWGEARGPYSDDGWVHMGDLGFVDGDGYLHITGRIKDLVIRGGANINPHEVEAALRSHPAVADVCVVGRPDRELGERAVAFAVARRPLTLEEVRKHLEGHGLARYKWPEFLELVDEIPVAGPGKADRRLLAERAAEAARTEPTAENVTT</sequence>
<dbReference type="Pfam" id="PF13193">
    <property type="entry name" value="AMP-binding_C"/>
    <property type="match status" value="1"/>
</dbReference>
<dbReference type="SUPFAM" id="SSF56801">
    <property type="entry name" value="Acetyl-CoA synthetase-like"/>
    <property type="match status" value="1"/>
</dbReference>
<keyword evidence="2 5" id="KW-0436">Ligase</keyword>
<dbReference type="AlphaFoldDB" id="A0A934K8H2"/>
<dbReference type="InterPro" id="IPR020845">
    <property type="entry name" value="AMP-binding_CS"/>
</dbReference>
<evidence type="ECO:0000259" key="3">
    <source>
        <dbReference type="Pfam" id="PF00501"/>
    </source>
</evidence>
<dbReference type="PANTHER" id="PTHR43201:SF5">
    <property type="entry name" value="MEDIUM-CHAIN ACYL-COA LIGASE ACSF2, MITOCHONDRIAL"/>
    <property type="match status" value="1"/>
</dbReference>
<gene>
    <name evidence="5" type="ORF">JF922_05925</name>
</gene>
<evidence type="ECO:0000256" key="1">
    <source>
        <dbReference type="ARBA" id="ARBA00006432"/>
    </source>
</evidence>
<dbReference type="Gene3D" id="3.40.50.12780">
    <property type="entry name" value="N-terminal domain of ligase-like"/>
    <property type="match status" value="1"/>
</dbReference>
<accession>A0A934K8H2</accession>
<organism evidence="5 6">
    <name type="scientific">Candidatus Nephthysia bennettiae</name>
    <dbReference type="NCBI Taxonomy" id="3127016"/>
    <lineage>
        <taxon>Bacteria</taxon>
        <taxon>Bacillati</taxon>
        <taxon>Candidatus Dormiibacterota</taxon>
        <taxon>Candidatus Dormibacteria</taxon>
        <taxon>Candidatus Dormibacterales</taxon>
        <taxon>Candidatus Dormibacteraceae</taxon>
        <taxon>Candidatus Nephthysia</taxon>
    </lineage>
</organism>
<dbReference type="Proteomes" id="UP000612893">
    <property type="component" value="Unassembled WGS sequence"/>
</dbReference>
<dbReference type="RefSeq" id="WP_338199976.1">
    <property type="nucleotide sequence ID" value="NZ_JAEKNR010000070.1"/>
</dbReference>
<proteinExistence type="inferred from homology"/>
<evidence type="ECO:0000313" key="6">
    <source>
        <dbReference type="Proteomes" id="UP000612893"/>
    </source>
</evidence>
<protein>
    <submittedName>
        <fullName evidence="5">Acyl--CoA ligase</fullName>
    </submittedName>
</protein>
<dbReference type="InterPro" id="IPR045851">
    <property type="entry name" value="AMP-bd_C_sf"/>
</dbReference>
<dbReference type="EMBL" id="JAEKNR010000070">
    <property type="protein sequence ID" value="MBJ7597608.1"/>
    <property type="molecule type" value="Genomic_DNA"/>
</dbReference>
<evidence type="ECO:0000259" key="4">
    <source>
        <dbReference type="Pfam" id="PF13193"/>
    </source>
</evidence>
<evidence type="ECO:0000256" key="2">
    <source>
        <dbReference type="ARBA" id="ARBA00022598"/>
    </source>
</evidence>
<dbReference type="GO" id="GO:0016874">
    <property type="term" value="F:ligase activity"/>
    <property type="evidence" value="ECO:0007669"/>
    <property type="project" value="UniProtKB-KW"/>
</dbReference>
<name>A0A934K8H2_9BACT</name>
<comment type="caution">
    <text evidence="5">The sequence shown here is derived from an EMBL/GenBank/DDBJ whole genome shotgun (WGS) entry which is preliminary data.</text>
</comment>
<reference evidence="5" key="1">
    <citation type="submission" date="2020-10" db="EMBL/GenBank/DDBJ databases">
        <title>Ca. Dormibacterota MAGs.</title>
        <authorList>
            <person name="Montgomery K."/>
        </authorList>
    </citation>
    <scope>NUCLEOTIDE SEQUENCE [LARGE SCALE GENOMIC DNA]</scope>
    <source>
        <strain evidence="5">SC8812_S17_10</strain>
    </source>
</reference>
<dbReference type="InterPro" id="IPR042099">
    <property type="entry name" value="ANL_N_sf"/>
</dbReference>
<evidence type="ECO:0000313" key="5">
    <source>
        <dbReference type="EMBL" id="MBJ7597608.1"/>
    </source>
</evidence>
<dbReference type="Gene3D" id="3.30.300.30">
    <property type="match status" value="1"/>
</dbReference>
<dbReference type="InterPro" id="IPR000873">
    <property type="entry name" value="AMP-dep_synth/lig_dom"/>
</dbReference>
<dbReference type="Pfam" id="PF00501">
    <property type="entry name" value="AMP-binding"/>
    <property type="match status" value="1"/>
</dbReference>
<comment type="similarity">
    <text evidence="1">Belongs to the ATP-dependent AMP-binding enzyme family.</text>
</comment>
<dbReference type="InterPro" id="IPR025110">
    <property type="entry name" value="AMP-bd_C"/>
</dbReference>
<feature type="domain" description="AMP-dependent synthetase/ligase" evidence="3">
    <location>
        <begin position="14"/>
        <end position="334"/>
    </location>
</feature>